<sequence>MNLYFFSSSKSWIVSFFSSSKRVISASRSPEFVLNEAIFF</sequence>
<comment type="caution">
    <text evidence="1">The sequence shown here is derived from an EMBL/GenBank/DDBJ whole genome shotgun (WGS) entry which is preliminary data.</text>
</comment>
<evidence type="ECO:0000313" key="2">
    <source>
        <dbReference type="Proteomes" id="UP000012101"/>
    </source>
</evidence>
<organism evidence="1 2">
    <name type="scientific">Leptospira weilii str. 2006001855</name>
    <dbReference type="NCBI Taxonomy" id="996804"/>
    <lineage>
        <taxon>Bacteria</taxon>
        <taxon>Pseudomonadati</taxon>
        <taxon>Spirochaetota</taxon>
        <taxon>Spirochaetia</taxon>
        <taxon>Leptospirales</taxon>
        <taxon>Leptospiraceae</taxon>
        <taxon>Leptospira</taxon>
    </lineage>
</organism>
<dbReference type="AlphaFoldDB" id="M6FQM1"/>
<dbReference type="Proteomes" id="UP000012101">
    <property type="component" value="Unassembled WGS sequence"/>
</dbReference>
<protein>
    <submittedName>
        <fullName evidence="1">Uncharacterized protein</fullName>
    </submittedName>
</protein>
<name>M6FQM1_9LEPT</name>
<proteinExistence type="predicted"/>
<dbReference type="EMBL" id="AFJM02000028">
    <property type="protein sequence ID" value="EMM73437.1"/>
    <property type="molecule type" value="Genomic_DNA"/>
</dbReference>
<evidence type="ECO:0000313" key="1">
    <source>
        <dbReference type="EMBL" id="EMM73437.1"/>
    </source>
</evidence>
<accession>M6FQM1</accession>
<gene>
    <name evidence="1" type="ORF">LEP1GSC038_2771</name>
</gene>
<reference evidence="1 2" key="1">
    <citation type="submission" date="2013-01" db="EMBL/GenBank/DDBJ databases">
        <authorList>
            <person name="Harkins D.M."/>
            <person name="Durkin A.S."/>
            <person name="Brinkac L.M."/>
            <person name="Haft D.H."/>
            <person name="Selengut J.D."/>
            <person name="Sanka R."/>
            <person name="DePew J."/>
            <person name="Purushe J."/>
            <person name="Hospenthal D.R."/>
            <person name="Murray C.K."/>
            <person name="Pimentel G."/>
            <person name="Wasfy M."/>
            <person name="Vinetz J.M."/>
            <person name="Sutton G.G."/>
            <person name="Nierman W.C."/>
            <person name="Fouts D.E."/>
        </authorList>
    </citation>
    <scope>NUCLEOTIDE SEQUENCE [LARGE SCALE GENOMIC DNA]</scope>
    <source>
        <strain evidence="1 2">2006001855</strain>
    </source>
</reference>